<reference evidence="1 2" key="1">
    <citation type="submission" date="2019-05" db="EMBL/GenBank/DDBJ databases">
        <authorList>
            <person name="Lee S.D."/>
        </authorList>
    </citation>
    <scope>NUCLEOTIDE SEQUENCE [LARGE SCALE GENOMIC DNA]</scope>
    <source>
        <strain evidence="1 2">C5-26</strain>
    </source>
</reference>
<sequence>MAMLYLPKPTSARRTPVGVSSVMRLVADSGTRPIVTAHVGGLEVSMQVHSNAGFDAMLTHDAVRRLTGRSVVKEQEFGLADDLSLSTAGRGRTRVDSLVVAGVALTDLEVEVFDLPTDQCEGLLGVGWLRRVGAVIDFGTNRLIVPEDAAQRDAMLLPLVGRALPLQWDAVAARYVARVEIGGVAGRFVLSTVAGLTLDLAFARASGAQLAGPVGEEHGPTGAVIPLHRTVEPVVLQSGGGPLPPTPAQVYDLYAYMGAERPTDGALDGHLGADVLIACGAVVDFGD</sequence>
<reference evidence="1 2" key="2">
    <citation type="submission" date="2019-08" db="EMBL/GenBank/DDBJ databases">
        <title>Jejuicoccus antrihumi gen. nov., sp. nov., a new member of the family Dermacoccaceae isolated from a cave.</title>
        <authorList>
            <person name="Schumann P."/>
            <person name="Kim I.S."/>
        </authorList>
    </citation>
    <scope>NUCLEOTIDE SEQUENCE [LARGE SCALE GENOMIC DNA]</scope>
    <source>
        <strain evidence="1 2">C5-26</strain>
    </source>
</reference>
<dbReference type="RefSeq" id="WP_146316228.1">
    <property type="nucleotide sequence ID" value="NZ_VCQV01000008.1"/>
</dbReference>
<evidence type="ECO:0000313" key="1">
    <source>
        <dbReference type="EMBL" id="TWP36985.1"/>
    </source>
</evidence>
<accession>A0A563E3J7</accession>
<organism evidence="1 2">
    <name type="scientific">Leekyejoonella antrihumi</name>
    <dbReference type="NCBI Taxonomy" id="1660198"/>
    <lineage>
        <taxon>Bacteria</taxon>
        <taxon>Bacillati</taxon>
        <taxon>Actinomycetota</taxon>
        <taxon>Actinomycetes</taxon>
        <taxon>Micrococcales</taxon>
        <taxon>Dermacoccaceae</taxon>
        <taxon>Leekyejoonella</taxon>
    </lineage>
</organism>
<dbReference type="OrthoDB" id="7567281at2"/>
<dbReference type="EMBL" id="VCQV01000008">
    <property type="protein sequence ID" value="TWP36985.1"/>
    <property type="molecule type" value="Genomic_DNA"/>
</dbReference>
<evidence type="ECO:0008006" key="3">
    <source>
        <dbReference type="Google" id="ProtNLM"/>
    </source>
</evidence>
<dbReference type="AlphaFoldDB" id="A0A563E3J7"/>
<name>A0A563E3J7_9MICO</name>
<keyword evidence="2" id="KW-1185">Reference proteome</keyword>
<gene>
    <name evidence="1" type="ORF">FGL98_07980</name>
</gene>
<proteinExistence type="predicted"/>
<comment type="caution">
    <text evidence="1">The sequence shown here is derived from an EMBL/GenBank/DDBJ whole genome shotgun (WGS) entry which is preliminary data.</text>
</comment>
<protein>
    <recommendedName>
        <fullName evidence="3">Aspartyl protease</fullName>
    </recommendedName>
</protein>
<dbReference type="Proteomes" id="UP000320244">
    <property type="component" value="Unassembled WGS sequence"/>
</dbReference>
<evidence type="ECO:0000313" key="2">
    <source>
        <dbReference type="Proteomes" id="UP000320244"/>
    </source>
</evidence>
<dbReference type="InterPro" id="IPR021109">
    <property type="entry name" value="Peptidase_aspartic_dom_sf"/>
</dbReference>
<dbReference type="Gene3D" id="2.40.70.10">
    <property type="entry name" value="Acid Proteases"/>
    <property type="match status" value="1"/>
</dbReference>